<evidence type="ECO:0000259" key="3">
    <source>
        <dbReference type="Pfam" id="PF17286"/>
    </source>
</evidence>
<dbReference type="GO" id="GO:0016274">
    <property type="term" value="F:protein-arginine N-methyltransferase activity"/>
    <property type="evidence" value="ECO:0007669"/>
    <property type="project" value="InterPro"/>
</dbReference>
<evidence type="ECO:0000313" key="4">
    <source>
        <dbReference type="EMBL" id="CCC51005.1"/>
    </source>
</evidence>
<evidence type="ECO:0000256" key="1">
    <source>
        <dbReference type="ARBA" id="ARBA00022691"/>
    </source>
</evidence>
<dbReference type="Gene3D" id="3.40.50.150">
    <property type="entry name" value="Vaccinia Virus protein VP39"/>
    <property type="match status" value="1"/>
</dbReference>
<protein>
    <submittedName>
        <fullName evidence="4">Methyltransferase, putative</fullName>
    </submittedName>
</protein>
<dbReference type="PANTHER" id="PTHR10738:SF0">
    <property type="entry name" value="PROTEIN ARGININE N-METHYLTRANSFERASE 5"/>
    <property type="match status" value="1"/>
</dbReference>
<dbReference type="SUPFAM" id="SSF53335">
    <property type="entry name" value="S-adenosyl-L-methionine-dependent methyltransferases"/>
    <property type="match status" value="1"/>
</dbReference>
<dbReference type="InterPro" id="IPR035248">
    <property type="entry name" value="PRMT5_C"/>
</dbReference>
<proteinExistence type="predicted"/>
<sequence>MAKMIIGLVHENYVMNEQRDKFVGYEDVLQLPLQPLGHTLPSGVYEVFEEDVAKYRLYYTAMCCYFKEWVQHRNVRSHERLCSIQASEAGSASGDKCAGTLYAVVLGAGRGPLVSECLCAATGAGVRVNLFVVEKNPEAVKFLHLRRSIDPQWREWINTCGHVLEVIHADARTLLPSNTSGSPDALPPNWGLCDLVVSELLGSLGDNELSPECLDDFYKSLLCSQKALGIPPNPYLTSIPQQYTAWVAPLHSSRFEEAVAEAAIGGLTVPPPGCADPHAALFHSTFVSNVCRAVSLCAPQECWTFHHFTEEGQPWDRDVTLKFPIPGKGRCSGFIGFFTAVLYSGSAQEIQIPVHTPQVSLSTMPQERTLDLFSWFPFLLPLAPRDIAEVVPGDEVQLHLQRCVDLKGARVWYSYEATVLRQDGAASAGDRQVSIKINDGGWASSVSLCAKTDNLEDLGEDVLS</sequence>
<organism evidence="4">
    <name type="scientific">Trypanosoma vivax (strain Y486)</name>
    <dbReference type="NCBI Taxonomy" id="1055687"/>
    <lineage>
        <taxon>Eukaryota</taxon>
        <taxon>Discoba</taxon>
        <taxon>Euglenozoa</taxon>
        <taxon>Kinetoplastea</taxon>
        <taxon>Metakinetoplastina</taxon>
        <taxon>Trypanosomatida</taxon>
        <taxon>Trypanosomatidae</taxon>
        <taxon>Trypanosoma</taxon>
        <taxon>Duttonella</taxon>
    </lineage>
</organism>
<accession>G0U557</accession>
<keyword evidence="4" id="KW-0489">Methyltransferase</keyword>
<dbReference type="InterPro" id="IPR035075">
    <property type="entry name" value="PRMT5"/>
</dbReference>
<evidence type="ECO:0000259" key="2">
    <source>
        <dbReference type="Pfam" id="PF05185"/>
    </source>
</evidence>
<reference evidence="4" key="1">
    <citation type="journal article" date="2012" name="Proc. Natl. Acad. Sci. U.S.A.">
        <title>Antigenic diversity is generated by distinct evolutionary mechanisms in African trypanosome species.</title>
        <authorList>
            <person name="Jackson A.P."/>
            <person name="Berry A."/>
            <person name="Aslett M."/>
            <person name="Allison H.C."/>
            <person name="Burton P."/>
            <person name="Vavrova-Anderson J."/>
            <person name="Brown R."/>
            <person name="Browne H."/>
            <person name="Corton N."/>
            <person name="Hauser H."/>
            <person name="Gamble J."/>
            <person name="Gilderthorp R."/>
            <person name="Marcello L."/>
            <person name="McQuillan J."/>
            <person name="Otto T.D."/>
            <person name="Quail M.A."/>
            <person name="Sanders M.J."/>
            <person name="van Tonder A."/>
            <person name="Ginger M.L."/>
            <person name="Field M.C."/>
            <person name="Barry J.D."/>
            <person name="Hertz-Fowler C."/>
            <person name="Berriman M."/>
        </authorList>
    </citation>
    <scope>NUCLEOTIDE SEQUENCE</scope>
    <source>
        <strain evidence="4">Y486</strain>
    </source>
</reference>
<dbReference type="GO" id="GO:0005829">
    <property type="term" value="C:cytosol"/>
    <property type="evidence" value="ECO:0007669"/>
    <property type="project" value="TreeGrafter"/>
</dbReference>
<dbReference type="EMBL" id="HE573026">
    <property type="protein sequence ID" value="CCC51005.1"/>
    <property type="molecule type" value="Genomic_DNA"/>
</dbReference>
<dbReference type="InterPro" id="IPR029063">
    <property type="entry name" value="SAM-dependent_MTases_sf"/>
</dbReference>
<gene>
    <name evidence="4" type="ORF">TVY486_1000590</name>
</gene>
<name>G0U557_TRYVY</name>
<dbReference type="GO" id="GO:0005634">
    <property type="term" value="C:nucleus"/>
    <property type="evidence" value="ECO:0007669"/>
    <property type="project" value="TreeGrafter"/>
</dbReference>
<dbReference type="Pfam" id="PF17286">
    <property type="entry name" value="PRMT5_C"/>
    <property type="match status" value="1"/>
</dbReference>
<dbReference type="GO" id="GO:0032259">
    <property type="term" value="P:methylation"/>
    <property type="evidence" value="ECO:0007669"/>
    <property type="project" value="UniProtKB-KW"/>
</dbReference>
<dbReference type="AlphaFoldDB" id="G0U557"/>
<dbReference type="PANTHER" id="PTHR10738">
    <property type="entry name" value="PROTEIN ARGININE N-METHYLTRANSFERASE 5"/>
    <property type="match status" value="1"/>
</dbReference>
<dbReference type="VEuPathDB" id="TriTrypDB:TvY486_1000590"/>
<feature type="domain" description="PRMT5 oligomerisation" evidence="3">
    <location>
        <begin position="242"/>
        <end position="422"/>
    </location>
</feature>
<keyword evidence="1" id="KW-0949">S-adenosyl-L-methionine</keyword>
<dbReference type="InterPro" id="IPR025799">
    <property type="entry name" value="Arg_MeTrfase"/>
</dbReference>
<dbReference type="Pfam" id="PF05185">
    <property type="entry name" value="PRMT5"/>
    <property type="match status" value="1"/>
</dbReference>
<keyword evidence="4" id="KW-0808">Transferase</keyword>
<feature type="domain" description="PRMT5 arginine-N-methyltransferase" evidence="2">
    <location>
        <begin position="23"/>
        <end position="221"/>
    </location>
</feature>
<dbReference type="Gene3D" id="2.70.160.11">
    <property type="entry name" value="Hnrnp arginine n-methyltransferase1"/>
    <property type="match status" value="1"/>
</dbReference>
<dbReference type="GO" id="GO:0006355">
    <property type="term" value="P:regulation of DNA-templated transcription"/>
    <property type="evidence" value="ECO:0007669"/>
    <property type="project" value="TreeGrafter"/>
</dbReference>